<dbReference type="Pfam" id="PF08281">
    <property type="entry name" value="Sigma70_r4_2"/>
    <property type="match status" value="1"/>
</dbReference>
<dbReference type="Gene3D" id="1.10.10.10">
    <property type="entry name" value="Winged helix-like DNA-binding domain superfamily/Winged helix DNA-binding domain"/>
    <property type="match status" value="1"/>
</dbReference>
<dbReference type="Gene3D" id="1.10.1740.10">
    <property type="match status" value="1"/>
</dbReference>
<dbReference type="OrthoDB" id="9782108at2"/>
<dbReference type="AlphaFoldDB" id="A0A1M5YGU3"/>
<dbReference type="STRING" id="1216006.VA7868_01711"/>
<dbReference type="EMBL" id="FQXZ01000015">
    <property type="protein sequence ID" value="SHI11114.1"/>
    <property type="molecule type" value="Genomic_DNA"/>
</dbReference>
<evidence type="ECO:0000256" key="1">
    <source>
        <dbReference type="ARBA" id="ARBA00010641"/>
    </source>
</evidence>
<dbReference type="GO" id="GO:0006352">
    <property type="term" value="P:DNA-templated transcription initiation"/>
    <property type="evidence" value="ECO:0007669"/>
    <property type="project" value="InterPro"/>
</dbReference>
<dbReference type="InterPro" id="IPR013325">
    <property type="entry name" value="RNA_pol_sigma_r2"/>
</dbReference>
<dbReference type="GO" id="GO:0003677">
    <property type="term" value="F:DNA binding"/>
    <property type="evidence" value="ECO:0007669"/>
    <property type="project" value="UniProtKB-KW"/>
</dbReference>
<evidence type="ECO:0000256" key="4">
    <source>
        <dbReference type="ARBA" id="ARBA00023125"/>
    </source>
</evidence>
<dbReference type="InterPro" id="IPR039425">
    <property type="entry name" value="RNA_pol_sigma-70-like"/>
</dbReference>
<organism evidence="8 9">
    <name type="scientific">Vibrio aerogenes CECT 7868</name>
    <dbReference type="NCBI Taxonomy" id="1216006"/>
    <lineage>
        <taxon>Bacteria</taxon>
        <taxon>Pseudomonadati</taxon>
        <taxon>Pseudomonadota</taxon>
        <taxon>Gammaproteobacteria</taxon>
        <taxon>Vibrionales</taxon>
        <taxon>Vibrionaceae</taxon>
        <taxon>Vibrio</taxon>
    </lineage>
</organism>
<evidence type="ECO:0000256" key="2">
    <source>
        <dbReference type="ARBA" id="ARBA00023015"/>
    </source>
</evidence>
<keyword evidence="4" id="KW-0238">DNA-binding</keyword>
<dbReference type="InterPro" id="IPR013324">
    <property type="entry name" value="RNA_pol_sigma_r3/r4-like"/>
</dbReference>
<dbReference type="Pfam" id="PF04542">
    <property type="entry name" value="Sigma70_r2"/>
    <property type="match status" value="1"/>
</dbReference>
<dbReference type="SUPFAM" id="SSF88659">
    <property type="entry name" value="Sigma3 and sigma4 domains of RNA polymerase sigma factors"/>
    <property type="match status" value="1"/>
</dbReference>
<dbReference type="InterPro" id="IPR036388">
    <property type="entry name" value="WH-like_DNA-bd_sf"/>
</dbReference>
<evidence type="ECO:0000259" key="6">
    <source>
        <dbReference type="Pfam" id="PF04542"/>
    </source>
</evidence>
<keyword evidence="9" id="KW-1185">Reference proteome</keyword>
<evidence type="ECO:0000256" key="5">
    <source>
        <dbReference type="ARBA" id="ARBA00023163"/>
    </source>
</evidence>
<comment type="similarity">
    <text evidence="1">Belongs to the sigma-70 factor family. ECF subfamily.</text>
</comment>
<keyword evidence="2" id="KW-0805">Transcription regulation</keyword>
<gene>
    <name evidence="8" type="primary">sigM</name>
    <name evidence="8" type="ORF">VA7868_01711</name>
</gene>
<proteinExistence type="inferred from homology"/>
<dbReference type="SUPFAM" id="SSF88946">
    <property type="entry name" value="Sigma2 domain of RNA polymerase sigma factors"/>
    <property type="match status" value="1"/>
</dbReference>
<dbReference type="Proteomes" id="UP000184608">
    <property type="component" value="Unassembled WGS sequence"/>
</dbReference>
<evidence type="ECO:0000256" key="3">
    <source>
        <dbReference type="ARBA" id="ARBA00023082"/>
    </source>
</evidence>
<keyword evidence="5" id="KW-0804">Transcription</keyword>
<sequence length="215" mass="25237">MTQINASIQSSDISGKAIFHDAGFIESLRRQMVKFAILQIQDEHLAEDAVQEAIIAAYQHIDKFERQAALKTWIFAILKNKLIDLLRKEKRTTAASQLESGHCSDGYCGHEEDLMEQLFTKNGHWHKHERPVKWQQPDSGIESEHFWRVFETCLNALPERYSRLFMMREFLELESSEICHNETISANHLNVTLYRARLRLRECLENNWYLQEKSS</sequence>
<accession>A0A1M5YGU3</accession>
<evidence type="ECO:0000259" key="7">
    <source>
        <dbReference type="Pfam" id="PF08281"/>
    </source>
</evidence>
<reference evidence="8 9" key="1">
    <citation type="submission" date="2016-11" db="EMBL/GenBank/DDBJ databases">
        <authorList>
            <person name="Jaros S."/>
            <person name="Januszkiewicz K."/>
            <person name="Wedrychowicz H."/>
        </authorList>
    </citation>
    <scope>NUCLEOTIDE SEQUENCE [LARGE SCALE GENOMIC DNA]</scope>
    <source>
        <strain evidence="8 9">CECT 7868</strain>
    </source>
</reference>
<dbReference type="NCBIfam" id="TIGR02937">
    <property type="entry name" value="sigma70-ECF"/>
    <property type="match status" value="1"/>
</dbReference>
<dbReference type="PANTHER" id="PTHR43133:SF8">
    <property type="entry name" value="RNA POLYMERASE SIGMA FACTOR HI_1459-RELATED"/>
    <property type="match status" value="1"/>
</dbReference>
<feature type="domain" description="RNA polymerase sigma-70 region 2" evidence="6">
    <location>
        <begin position="25"/>
        <end position="92"/>
    </location>
</feature>
<dbReference type="PANTHER" id="PTHR43133">
    <property type="entry name" value="RNA POLYMERASE ECF-TYPE SIGMA FACTO"/>
    <property type="match status" value="1"/>
</dbReference>
<dbReference type="InterPro" id="IPR014284">
    <property type="entry name" value="RNA_pol_sigma-70_dom"/>
</dbReference>
<dbReference type="NCBIfam" id="NF009196">
    <property type="entry name" value="PRK12544.1"/>
    <property type="match status" value="1"/>
</dbReference>
<dbReference type="InterPro" id="IPR013249">
    <property type="entry name" value="RNA_pol_sigma70_r4_t2"/>
</dbReference>
<feature type="domain" description="RNA polymerase sigma factor 70 region 4 type 2" evidence="7">
    <location>
        <begin position="150"/>
        <end position="200"/>
    </location>
</feature>
<evidence type="ECO:0000313" key="8">
    <source>
        <dbReference type="EMBL" id="SHI11114.1"/>
    </source>
</evidence>
<keyword evidence="3" id="KW-0731">Sigma factor</keyword>
<dbReference type="NCBIfam" id="TIGR02943">
    <property type="entry name" value="Sig70_famx1"/>
    <property type="match status" value="1"/>
</dbReference>
<dbReference type="GO" id="GO:0016987">
    <property type="term" value="F:sigma factor activity"/>
    <property type="evidence" value="ECO:0007669"/>
    <property type="project" value="UniProtKB-KW"/>
</dbReference>
<dbReference type="InterPro" id="IPR007627">
    <property type="entry name" value="RNA_pol_sigma70_r2"/>
</dbReference>
<dbReference type="InterPro" id="IPR014289">
    <property type="entry name" value="RNA_pol_sigma-24-rel"/>
</dbReference>
<dbReference type="RefSeq" id="WP_073603418.1">
    <property type="nucleotide sequence ID" value="NZ_FQXZ01000015.1"/>
</dbReference>
<protein>
    <submittedName>
        <fullName evidence="8">RNA polymerase sigma factor SigM</fullName>
    </submittedName>
</protein>
<evidence type="ECO:0000313" key="9">
    <source>
        <dbReference type="Proteomes" id="UP000184608"/>
    </source>
</evidence>
<name>A0A1M5YGU3_9VIBR</name>